<dbReference type="InterPro" id="IPR013096">
    <property type="entry name" value="Cupin_2"/>
</dbReference>
<name>A0A4U8Z5B0_METTU</name>
<dbReference type="AlphaFoldDB" id="A0A4U8Z5B0"/>
<proteinExistence type="predicted"/>
<gene>
    <name evidence="2" type="ORF">MTUNDRAET4_3804</name>
</gene>
<evidence type="ECO:0000259" key="1">
    <source>
        <dbReference type="Pfam" id="PF07883"/>
    </source>
</evidence>
<reference evidence="2 3" key="1">
    <citation type="submission" date="2019-03" db="EMBL/GenBank/DDBJ databases">
        <authorList>
            <person name="Kox A.R. M."/>
        </authorList>
    </citation>
    <scope>NUCLEOTIDE SEQUENCE [LARGE SCALE GENOMIC DNA]</scope>
    <source>
        <strain evidence="2">MTUNDRAET4 annotated genome</strain>
    </source>
</reference>
<sequence length="115" mass="12730">MIDSASAHDGVGNLFDIAALDTRAERFTPLVEAKNLKIERIVSTGQASPPGFWYDQDLAEWVLVLAGSAALRFEGEAHPRVLHPGDWLLIPAKQKHRVEWTDKSGATIWLAVHFS</sequence>
<dbReference type="InterPro" id="IPR011051">
    <property type="entry name" value="RmlC_Cupin_sf"/>
</dbReference>
<dbReference type="CDD" id="cd06981">
    <property type="entry name" value="cupin_reut_a1446"/>
    <property type="match status" value="1"/>
</dbReference>
<dbReference type="Pfam" id="PF07883">
    <property type="entry name" value="Cupin_2"/>
    <property type="match status" value="1"/>
</dbReference>
<dbReference type="RefSeq" id="WP_134491503.1">
    <property type="nucleotide sequence ID" value="NZ_CP139089.1"/>
</dbReference>
<dbReference type="KEGG" id="mtun:MTUNDRAET4_3804"/>
<feature type="domain" description="Cupin type-2" evidence="1">
    <location>
        <begin position="55"/>
        <end position="112"/>
    </location>
</feature>
<dbReference type="Gene3D" id="2.60.120.10">
    <property type="entry name" value="Jelly Rolls"/>
    <property type="match status" value="1"/>
</dbReference>
<dbReference type="SUPFAM" id="SSF51182">
    <property type="entry name" value="RmlC-like cupins"/>
    <property type="match status" value="1"/>
</dbReference>
<accession>A0A4U8Z5B0</accession>
<dbReference type="EMBL" id="LR536450">
    <property type="protein sequence ID" value="VFU10685.1"/>
    <property type="molecule type" value="Genomic_DNA"/>
</dbReference>
<organism evidence="2 3">
    <name type="scientific">Methylocella tundrae</name>
    <dbReference type="NCBI Taxonomy" id="227605"/>
    <lineage>
        <taxon>Bacteria</taxon>
        <taxon>Pseudomonadati</taxon>
        <taxon>Pseudomonadota</taxon>
        <taxon>Alphaproteobacteria</taxon>
        <taxon>Hyphomicrobiales</taxon>
        <taxon>Beijerinckiaceae</taxon>
        <taxon>Methylocella</taxon>
    </lineage>
</organism>
<protein>
    <submittedName>
        <fullName evidence="2">Cupin</fullName>
    </submittedName>
</protein>
<dbReference type="InterPro" id="IPR014710">
    <property type="entry name" value="RmlC-like_jellyroll"/>
</dbReference>
<dbReference type="OrthoDB" id="9798585at2"/>
<evidence type="ECO:0000313" key="2">
    <source>
        <dbReference type="EMBL" id="VFU10685.1"/>
    </source>
</evidence>
<evidence type="ECO:0000313" key="3">
    <source>
        <dbReference type="Proteomes" id="UP000294360"/>
    </source>
</evidence>
<dbReference type="Proteomes" id="UP000294360">
    <property type="component" value="Chromosome"/>
</dbReference>